<dbReference type="Proteomes" id="UP000292052">
    <property type="component" value="Unassembled WGS sequence"/>
</dbReference>
<reference evidence="1 2" key="1">
    <citation type="submission" date="2017-03" db="EMBL/GenBank/DDBJ databases">
        <title>Genome of the blue death feigning beetle - Asbolus verrucosus.</title>
        <authorList>
            <person name="Rider S.D."/>
        </authorList>
    </citation>
    <scope>NUCLEOTIDE SEQUENCE [LARGE SCALE GENOMIC DNA]</scope>
    <source>
        <strain evidence="1">Butters</strain>
        <tissue evidence="1">Head and leg muscle</tissue>
    </source>
</reference>
<dbReference type="EMBL" id="QDEB01051150">
    <property type="protein sequence ID" value="RZC37601.1"/>
    <property type="molecule type" value="Genomic_DNA"/>
</dbReference>
<proteinExistence type="predicted"/>
<comment type="caution">
    <text evidence="1">The sequence shown here is derived from an EMBL/GenBank/DDBJ whole genome shotgun (WGS) entry which is preliminary data.</text>
</comment>
<name>A0A482VXD8_ASBVE</name>
<evidence type="ECO:0000313" key="2">
    <source>
        <dbReference type="Proteomes" id="UP000292052"/>
    </source>
</evidence>
<accession>A0A482VXD8</accession>
<dbReference type="AlphaFoldDB" id="A0A482VXD8"/>
<protein>
    <submittedName>
        <fullName evidence="1">Uncharacterized protein</fullName>
    </submittedName>
</protein>
<keyword evidence="2" id="KW-1185">Reference proteome</keyword>
<organism evidence="1 2">
    <name type="scientific">Asbolus verrucosus</name>
    <name type="common">Desert ironclad beetle</name>
    <dbReference type="NCBI Taxonomy" id="1661398"/>
    <lineage>
        <taxon>Eukaryota</taxon>
        <taxon>Metazoa</taxon>
        <taxon>Ecdysozoa</taxon>
        <taxon>Arthropoda</taxon>
        <taxon>Hexapoda</taxon>
        <taxon>Insecta</taxon>
        <taxon>Pterygota</taxon>
        <taxon>Neoptera</taxon>
        <taxon>Endopterygota</taxon>
        <taxon>Coleoptera</taxon>
        <taxon>Polyphaga</taxon>
        <taxon>Cucujiformia</taxon>
        <taxon>Tenebrionidae</taxon>
        <taxon>Pimeliinae</taxon>
        <taxon>Asbolus</taxon>
    </lineage>
</organism>
<sequence length="54" mass="6089">MVLVPNRYLVGTKGRPSASERIYVCLRIINTLTTPLVKCEWSFPSILSQFCSSI</sequence>
<evidence type="ECO:0000313" key="1">
    <source>
        <dbReference type="EMBL" id="RZC37601.1"/>
    </source>
</evidence>
<gene>
    <name evidence="1" type="ORF">BDFB_007290</name>
</gene>